<dbReference type="SUPFAM" id="SSF53448">
    <property type="entry name" value="Nucleotide-diphospho-sugar transferases"/>
    <property type="match status" value="1"/>
</dbReference>
<keyword evidence="4" id="KW-0472">Membrane</keyword>
<dbReference type="Pfam" id="PF13641">
    <property type="entry name" value="Glyco_tranf_2_3"/>
    <property type="match status" value="1"/>
</dbReference>
<evidence type="ECO:0000256" key="1">
    <source>
        <dbReference type="ARBA" id="ARBA00006739"/>
    </source>
</evidence>
<feature type="transmembrane region" description="Helical" evidence="4">
    <location>
        <begin position="323"/>
        <end position="345"/>
    </location>
</feature>
<dbReference type="EMBL" id="SMSJ01000007">
    <property type="protein sequence ID" value="TDH63055.1"/>
    <property type="molecule type" value="Genomic_DNA"/>
</dbReference>
<dbReference type="CDD" id="cd06439">
    <property type="entry name" value="CESA_like_1"/>
    <property type="match status" value="1"/>
</dbReference>
<comment type="caution">
    <text evidence="5">The sequence shown here is derived from an EMBL/GenBank/DDBJ whole genome shotgun (WGS) entry which is preliminary data.</text>
</comment>
<gene>
    <name evidence="5" type="ORF">E2C06_08660</name>
</gene>
<dbReference type="PANTHER" id="PTHR43630:SF1">
    <property type="entry name" value="POLY-BETA-1,6-N-ACETYL-D-GLUCOSAMINE SYNTHASE"/>
    <property type="match status" value="1"/>
</dbReference>
<feature type="transmembrane region" description="Helical" evidence="4">
    <location>
        <begin position="297"/>
        <end position="316"/>
    </location>
</feature>
<reference evidence="5 6" key="1">
    <citation type="journal article" date="2016" name="J. Microbiol.">
        <title>Dankookia rubra gen. nov., sp. nov., an alphaproteobacterium isolated from sediment of a shallow stream.</title>
        <authorList>
            <person name="Kim W.H."/>
            <person name="Kim D.H."/>
            <person name="Kang K."/>
            <person name="Ahn T.Y."/>
        </authorList>
    </citation>
    <scope>NUCLEOTIDE SEQUENCE [LARGE SCALE GENOMIC DNA]</scope>
    <source>
        <strain evidence="5 6">JCM30602</strain>
    </source>
</reference>
<accession>A0A4V3AAF8</accession>
<proteinExistence type="inferred from homology"/>
<keyword evidence="3 5" id="KW-0808">Transferase</keyword>
<evidence type="ECO:0000256" key="3">
    <source>
        <dbReference type="ARBA" id="ARBA00022679"/>
    </source>
</evidence>
<protein>
    <submittedName>
        <fullName evidence="5">Glycosyltransferase family 2 protein</fullName>
    </submittedName>
</protein>
<dbReference type="Proteomes" id="UP000295096">
    <property type="component" value="Unassembled WGS sequence"/>
</dbReference>
<sequence length="389" mass="41922">MQTLLAALTLAALALAAWHHAAWPLLLSRIARRPATPPAPLPKAALPPITLVMPAYNEAAFIVRKLRNLAALDYPRDRLLVILACDGCTDGTAAIARATLREPDCAGLRAEVRDLRPNRGKLGVLNEAIGTLPPGIVALSDISAMLPPDALRRAAAHFVDPRLGAVGGTYVLERAGSAGEAKYWQYQVAVKRGEAALGAPLGLHGAFWAFRREAWSPLPPDTINDDFLWPAHMVEQGWGIAYDETIRTREAEVADPGLDARRRRRIAAGNAQQLWRARGLLHPRHGGIALAFASGKALRVAMPFLLLLAMLGTLALAPVSRFFLFLAICEAIGLTLALLGMLLGTRALKPLVILNYLVTGHLASAIGVARYLLFRPQAPWRRAENAATA</sequence>
<feature type="transmembrane region" description="Helical" evidence="4">
    <location>
        <begin position="351"/>
        <end position="373"/>
    </location>
</feature>
<keyword evidence="2" id="KW-0328">Glycosyltransferase</keyword>
<evidence type="ECO:0000256" key="2">
    <source>
        <dbReference type="ARBA" id="ARBA00022676"/>
    </source>
</evidence>
<dbReference type="PANTHER" id="PTHR43630">
    <property type="entry name" value="POLY-BETA-1,6-N-ACETYL-D-GLUCOSAMINE SYNTHASE"/>
    <property type="match status" value="1"/>
</dbReference>
<comment type="similarity">
    <text evidence="1">Belongs to the glycosyltransferase 2 family.</text>
</comment>
<dbReference type="InterPro" id="IPR029044">
    <property type="entry name" value="Nucleotide-diphossugar_trans"/>
</dbReference>
<dbReference type="GO" id="GO:0016757">
    <property type="term" value="F:glycosyltransferase activity"/>
    <property type="evidence" value="ECO:0007669"/>
    <property type="project" value="UniProtKB-KW"/>
</dbReference>
<dbReference type="AlphaFoldDB" id="A0A4V3AAF8"/>
<dbReference type="OrthoDB" id="9766971at2"/>
<evidence type="ECO:0000256" key="4">
    <source>
        <dbReference type="SAM" id="Phobius"/>
    </source>
</evidence>
<evidence type="ECO:0000313" key="6">
    <source>
        <dbReference type="Proteomes" id="UP000295096"/>
    </source>
</evidence>
<name>A0A4V3AAF8_9PROT</name>
<evidence type="ECO:0000313" key="5">
    <source>
        <dbReference type="EMBL" id="TDH63055.1"/>
    </source>
</evidence>
<keyword evidence="4" id="KW-0812">Transmembrane</keyword>
<dbReference type="RefSeq" id="WP_133288201.1">
    <property type="nucleotide sequence ID" value="NZ_SMSJ01000007.1"/>
</dbReference>
<dbReference type="Gene3D" id="3.90.550.10">
    <property type="entry name" value="Spore Coat Polysaccharide Biosynthesis Protein SpsA, Chain A"/>
    <property type="match status" value="1"/>
</dbReference>
<organism evidence="5 6">
    <name type="scientific">Dankookia rubra</name>
    <dbReference type="NCBI Taxonomy" id="1442381"/>
    <lineage>
        <taxon>Bacteria</taxon>
        <taxon>Pseudomonadati</taxon>
        <taxon>Pseudomonadota</taxon>
        <taxon>Alphaproteobacteria</taxon>
        <taxon>Acetobacterales</taxon>
        <taxon>Roseomonadaceae</taxon>
        <taxon>Dankookia</taxon>
    </lineage>
</organism>
<keyword evidence="6" id="KW-1185">Reference proteome</keyword>
<keyword evidence="4" id="KW-1133">Transmembrane helix</keyword>